<reference evidence="3 4" key="1">
    <citation type="submission" date="2016-04" db="EMBL/GenBank/DDBJ databases">
        <title>The genome of Intoshia linei affirms orthonectids as highly simplified spiralians.</title>
        <authorList>
            <person name="Mikhailov K.V."/>
            <person name="Slusarev G.S."/>
            <person name="Nikitin M.A."/>
            <person name="Logacheva M.D."/>
            <person name="Penin A."/>
            <person name="Aleoshin V."/>
            <person name="Panchin Y.V."/>
        </authorList>
    </citation>
    <scope>NUCLEOTIDE SEQUENCE [LARGE SCALE GENOMIC DNA]</scope>
    <source>
        <strain evidence="3">Intl2013</strain>
        <tissue evidence="3">Whole animal</tissue>
    </source>
</reference>
<evidence type="ECO:0000313" key="3">
    <source>
        <dbReference type="EMBL" id="OAF69664.1"/>
    </source>
</evidence>
<dbReference type="SUPFAM" id="SSF89837">
    <property type="entry name" value="Doublecortin (DC)"/>
    <property type="match status" value="1"/>
</dbReference>
<dbReference type="GO" id="GO:1902412">
    <property type="term" value="P:regulation of mitotic cytokinesis"/>
    <property type="evidence" value="ECO:0007669"/>
    <property type="project" value="InterPro"/>
</dbReference>
<dbReference type="Gene3D" id="3.30.420.10">
    <property type="entry name" value="Ribonuclease H-like superfamily/Ribonuclease H"/>
    <property type="match status" value="1"/>
</dbReference>
<dbReference type="PANTHER" id="PTHR46302:SF3">
    <property type="entry name" value="DOUBLECORTIN DOMAIN-CONTAINING PROTEIN 1"/>
    <property type="match status" value="1"/>
</dbReference>
<feature type="domain" description="DCDC1 second doublecortin-like" evidence="2">
    <location>
        <begin position="968"/>
        <end position="1033"/>
    </location>
</feature>
<dbReference type="AlphaFoldDB" id="A0A177B8B4"/>
<dbReference type="OrthoDB" id="9999986at2759"/>
<evidence type="ECO:0000313" key="4">
    <source>
        <dbReference type="Proteomes" id="UP000078046"/>
    </source>
</evidence>
<dbReference type="GO" id="GO:0008017">
    <property type="term" value="F:microtubule binding"/>
    <property type="evidence" value="ECO:0007669"/>
    <property type="project" value="InterPro"/>
</dbReference>
<dbReference type="GO" id="GO:0003676">
    <property type="term" value="F:nucleic acid binding"/>
    <property type="evidence" value="ECO:0007669"/>
    <property type="project" value="InterPro"/>
</dbReference>
<dbReference type="InterPro" id="IPR038717">
    <property type="entry name" value="Tc1-like_DDE_dom"/>
</dbReference>
<dbReference type="InterPro" id="IPR043188">
    <property type="entry name" value="DCDC1"/>
</dbReference>
<accession>A0A177B8B4</accession>
<organism evidence="3 4">
    <name type="scientific">Intoshia linei</name>
    <dbReference type="NCBI Taxonomy" id="1819745"/>
    <lineage>
        <taxon>Eukaryota</taxon>
        <taxon>Metazoa</taxon>
        <taxon>Spiralia</taxon>
        <taxon>Lophotrochozoa</taxon>
        <taxon>Mesozoa</taxon>
        <taxon>Orthonectida</taxon>
        <taxon>Rhopaluridae</taxon>
        <taxon>Intoshia</taxon>
    </lineage>
</organism>
<dbReference type="GO" id="GO:0035556">
    <property type="term" value="P:intracellular signal transduction"/>
    <property type="evidence" value="ECO:0007669"/>
    <property type="project" value="InterPro"/>
</dbReference>
<protein>
    <submittedName>
        <fullName evidence="3">Uncharacterized protein</fullName>
    </submittedName>
</protein>
<dbReference type="InterPro" id="IPR056415">
    <property type="entry name" value="DCX2_DCDC1"/>
</dbReference>
<dbReference type="PANTHER" id="PTHR46302">
    <property type="entry name" value="DOUBLECORTIN DOMAIN-CONTAINING PROTEIN 1"/>
    <property type="match status" value="1"/>
</dbReference>
<evidence type="ECO:0000259" key="1">
    <source>
        <dbReference type="Pfam" id="PF13358"/>
    </source>
</evidence>
<name>A0A177B8B4_9BILA</name>
<sequence>MYHKVNAKRDDRNRKRQQIMDVHSADGDLRSLLSGMNIPLSTVFSGDKRFEKLNDEHDKFMVKCIEENCKVSLQEIVDAIHFKFNLSISKVAVSHHLNNLLYTLKTIRHEPENANNGVNKESRNFTLRLLELQSENANMVFMDETNFNLHISTRKGRSQRGERCTSIAAGSRGANIHCIGNVELVHDEIKRGSFRKESAQEWMKNCLRKEKQKYNRPVVVVIDNALVHSDIKSILLIPEFSEHSFLRIGSYSPMLNPIETVWSSVNAKIKRSLVVCLVEVLHRQKNVSMTESRARTLEQLMIESINSISISTCANCIASISRYIAPALKLEDITLINKFLIFFIYNFEIRKNYLQLIKENDANASTSIIYACISLDKSHGYVEVGGLHRNKALDKVVNPNNEYIKSWIYTSGGYIHPKKLPGIVLALKYPESKYTLQNVSFEICLENKIESKYGGANQKWKIFNSKNFTEPTISAFNTNKMDIQITTANKYDICTFNIYPNLEINQMGYCIYTMKYENKYKVCLACSKKVSNTYKVSILNANESFICDYGKNSDLHLKLKKRGKKILDSPINLTDYEIEETMKIWIKFEKSLKLKSSPLKMIKLLKNLQNKERNKMKINLKLFAILDLNFSTMHLLENIYSLNGLLKYAKEKFNVDIESVYSFAGNKFENFNQITVDETKNYHFESILDLKIQDKNYWSETIITFENIKKNTIEECIHNTFSTKDLIVPLFKYNFPSCLKIIRIGLISMTCGNIQFVKLLKIKDSFKIIQILPPYYINDTGYQNVKISDILKTNEIFHIAKDEYFAFYCDETCLIGTIINDNINSNSSDVFEDADNSLISQMDESKFKLNGMCDMTSNSKKLIYAVDLHFYPISDAIEKEIKQFKNEIFHNTFPHFIVVSSTSHCIINKKIPRKCLDAAINILKLNSVGGCDSEKSSISYVLNKPENKKFILTSPQRSAANSNLYTMSNAKPVMLFKNGYKTSTAISVCVSSIQDILEKATNRLKLSKRATNLFRLNGDAIKNIKDIQRNEYISVSTNSKFLLYENLQKNIQLKANWARKYRKYGSDIFQPPVSSVEYANNASNDLKYQENYKYEYNKNSNSYFFYSTLHPTSVYLSRIIYSIFIMQFNVCF</sequence>
<dbReference type="EMBL" id="LWCA01000247">
    <property type="protein sequence ID" value="OAF69664.1"/>
    <property type="molecule type" value="Genomic_DNA"/>
</dbReference>
<dbReference type="Gene3D" id="3.10.20.230">
    <property type="entry name" value="Doublecortin domain"/>
    <property type="match status" value="1"/>
</dbReference>
<comment type="caution">
    <text evidence="3">The sequence shown here is derived from an EMBL/GenBank/DDBJ whole genome shotgun (WGS) entry which is preliminary data.</text>
</comment>
<dbReference type="Pfam" id="PF13358">
    <property type="entry name" value="DDE_3"/>
    <property type="match status" value="1"/>
</dbReference>
<dbReference type="InterPro" id="IPR036397">
    <property type="entry name" value="RNaseH_sf"/>
</dbReference>
<keyword evidence="4" id="KW-1185">Reference proteome</keyword>
<dbReference type="Proteomes" id="UP000078046">
    <property type="component" value="Unassembled WGS sequence"/>
</dbReference>
<dbReference type="InterPro" id="IPR036572">
    <property type="entry name" value="Doublecortin_dom_sf"/>
</dbReference>
<proteinExistence type="predicted"/>
<gene>
    <name evidence="3" type="ORF">A3Q56_02603</name>
</gene>
<feature type="domain" description="Tc1-like transposase DDE" evidence="1">
    <location>
        <begin position="139"/>
        <end position="271"/>
    </location>
</feature>
<evidence type="ECO:0000259" key="2">
    <source>
        <dbReference type="Pfam" id="PF24478"/>
    </source>
</evidence>
<dbReference type="Pfam" id="PF24478">
    <property type="entry name" value="DCX2_DCDC1"/>
    <property type="match status" value="1"/>
</dbReference>
<dbReference type="GO" id="GO:0030496">
    <property type="term" value="C:midbody"/>
    <property type="evidence" value="ECO:0007669"/>
    <property type="project" value="TreeGrafter"/>
</dbReference>